<evidence type="ECO:0000313" key="2">
    <source>
        <dbReference type="EMBL" id="NUU90619.1"/>
    </source>
</evidence>
<proteinExistence type="predicted"/>
<dbReference type="EMBL" id="GILB01010286">
    <property type="protein sequence ID" value="NUU90619.1"/>
    <property type="molecule type" value="Transcribed_RNA"/>
</dbReference>
<keyword evidence="1" id="KW-0812">Transmembrane</keyword>
<keyword evidence="1" id="KW-1133">Transmembrane helix</keyword>
<accession>A0A6M2F4V7</accession>
<reference evidence="2" key="1">
    <citation type="submission" date="2020-03" db="EMBL/GenBank/DDBJ databases">
        <authorList>
            <person name="Zhang R."/>
        </authorList>
    </citation>
    <scope>NUCLEOTIDE SEQUENCE</scope>
</reference>
<keyword evidence="1" id="KW-0472">Membrane</keyword>
<dbReference type="AlphaFoldDB" id="A0A6M2F4V7"/>
<organism evidence="2">
    <name type="scientific">Populus davidiana</name>
    <dbReference type="NCBI Taxonomy" id="266767"/>
    <lineage>
        <taxon>Eukaryota</taxon>
        <taxon>Viridiplantae</taxon>
        <taxon>Streptophyta</taxon>
        <taxon>Embryophyta</taxon>
        <taxon>Tracheophyta</taxon>
        <taxon>Spermatophyta</taxon>
        <taxon>Magnoliopsida</taxon>
        <taxon>eudicotyledons</taxon>
        <taxon>Gunneridae</taxon>
        <taxon>Pentapetalae</taxon>
        <taxon>rosids</taxon>
        <taxon>fabids</taxon>
        <taxon>Malpighiales</taxon>
        <taxon>Salicaceae</taxon>
        <taxon>Saliceae</taxon>
        <taxon>Populus</taxon>
    </lineage>
</organism>
<sequence length="103" mass="11976">MMMYFTVKMEQFLVKFLQFNLCFLLLIIMIQLLRSYAKSSTIPLYGVKRKISKLPVAISVTCVHLLWFFGSSKALLSGFDGHRSHWTRRIHQSVGSQSESICW</sequence>
<feature type="transmembrane region" description="Helical" evidence="1">
    <location>
        <begin position="54"/>
        <end position="70"/>
    </location>
</feature>
<feature type="transmembrane region" description="Helical" evidence="1">
    <location>
        <begin position="12"/>
        <end position="33"/>
    </location>
</feature>
<protein>
    <submittedName>
        <fullName evidence="2">Uncharacterized protein</fullName>
    </submittedName>
</protein>
<name>A0A6M2F4V7_9ROSI</name>
<evidence type="ECO:0000256" key="1">
    <source>
        <dbReference type="SAM" id="Phobius"/>
    </source>
</evidence>